<evidence type="ECO:0000256" key="3">
    <source>
        <dbReference type="ARBA" id="ARBA00022448"/>
    </source>
</evidence>
<dbReference type="RefSeq" id="XP_001263087.1">
    <property type="nucleotide sequence ID" value="XM_001263086.1"/>
</dbReference>
<keyword evidence="8 9" id="KW-0472">Membrane</keyword>
<evidence type="ECO:0000256" key="4">
    <source>
        <dbReference type="ARBA" id="ARBA00022692"/>
    </source>
</evidence>
<dbReference type="GeneID" id="4589773"/>
<dbReference type="KEGG" id="nfi:NFIA_063510"/>
<feature type="transmembrane region" description="Helical" evidence="9">
    <location>
        <begin position="15"/>
        <end position="35"/>
    </location>
</feature>
<evidence type="ECO:0000256" key="8">
    <source>
        <dbReference type="ARBA" id="ARBA00023136"/>
    </source>
</evidence>
<dbReference type="OrthoDB" id="9986677at2759"/>
<keyword evidence="6" id="KW-0653">Protein transport</keyword>
<proteinExistence type="inferred from homology"/>
<gene>
    <name evidence="10" type="ORF">NFIA_063510</name>
</gene>
<evidence type="ECO:0000256" key="9">
    <source>
        <dbReference type="SAM" id="Phobius"/>
    </source>
</evidence>
<dbReference type="VEuPathDB" id="FungiDB:NFIA_063510"/>
<evidence type="ECO:0000256" key="7">
    <source>
        <dbReference type="ARBA" id="ARBA00022989"/>
    </source>
</evidence>
<dbReference type="InterPro" id="IPR004648">
    <property type="entry name" value="Oligpept_transpt"/>
</dbReference>
<accession>A1D646</accession>
<dbReference type="Pfam" id="PF03169">
    <property type="entry name" value="OPT"/>
    <property type="match status" value="1"/>
</dbReference>
<keyword evidence="3" id="KW-0813">Transport</keyword>
<evidence type="ECO:0000256" key="2">
    <source>
        <dbReference type="ARBA" id="ARBA00008807"/>
    </source>
</evidence>
<dbReference type="PANTHER" id="PTHR22601">
    <property type="entry name" value="ISP4 LIKE PROTEIN"/>
    <property type="match status" value="1"/>
</dbReference>
<keyword evidence="11" id="KW-1185">Reference proteome</keyword>
<feature type="transmembrane region" description="Helical" evidence="9">
    <location>
        <begin position="135"/>
        <end position="155"/>
    </location>
</feature>
<dbReference type="EMBL" id="DS027690">
    <property type="protein sequence ID" value="EAW21190.1"/>
    <property type="molecule type" value="Genomic_DNA"/>
</dbReference>
<evidence type="ECO:0000256" key="5">
    <source>
        <dbReference type="ARBA" id="ARBA00022856"/>
    </source>
</evidence>
<evidence type="ECO:0000313" key="10">
    <source>
        <dbReference type="EMBL" id="EAW21190.1"/>
    </source>
</evidence>
<sequence length="167" mass="19027">MGCIACQVYNTGLPIWGLIIALGISLVLQLCLSILKAVTNTELSDNVIAEFIAGYVISNRPIANMIFKAYSSVTCLQSVQFAADLSWTLHEDPSAHHVHSPDRGDDNRLVCNYWRQCMANGKYPRRLYERSAVEVYMSSYVWPTVVVGFIVNYYIKRRYSAWWKTYA</sequence>
<keyword evidence="5" id="KW-0571">Peptide transport</keyword>
<comment type="similarity">
    <text evidence="2">Belongs to the oligopeptide OPT transporter family.</text>
</comment>
<dbReference type="GO" id="GO:0016020">
    <property type="term" value="C:membrane"/>
    <property type="evidence" value="ECO:0007669"/>
    <property type="project" value="UniProtKB-SubCell"/>
</dbReference>
<dbReference type="Proteomes" id="UP000006702">
    <property type="component" value="Unassembled WGS sequence"/>
</dbReference>
<protein>
    <submittedName>
        <fullName evidence="10">Uncharacterized protein</fullName>
    </submittedName>
</protein>
<evidence type="ECO:0000256" key="6">
    <source>
        <dbReference type="ARBA" id="ARBA00022927"/>
    </source>
</evidence>
<dbReference type="eggNOG" id="KOG2262">
    <property type="taxonomic scope" value="Eukaryota"/>
</dbReference>
<organism evidence="10 11">
    <name type="scientific">Neosartorya fischeri (strain ATCC 1020 / DSM 3700 / CBS 544.65 / FGSC A1164 / JCM 1740 / NRRL 181 / WB 181)</name>
    <name type="common">Aspergillus fischerianus</name>
    <dbReference type="NCBI Taxonomy" id="331117"/>
    <lineage>
        <taxon>Eukaryota</taxon>
        <taxon>Fungi</taxon>
        <taxon>Dikarya</taxon>
        <taxon>Ascomycota</taxon>
        <taxon>Pezizomycotina</taxon>
        <taxon>Eurotiomycetes</taxon>
        <taxon>Eurotiomycetidae</taxon>
        <taxon>Eurotiales</taxon>
        <taxon>Aspergillaceae</taxon>
        <taxon>Aspergillus</taxon>
        <taxon>Aspergillus subgen. Fumigati</taxon>
    </lineage>
</organism>
<dbReference type="GO" id="GO:0035673">
    <property type="term" value="F:oligopeptide transmembrane transporter activity"/>
    <property type="evidence" value="ECO:0007669"/>
    <property type="project" value="InterPro"/>
</dbReference>
<evidence type="ECO:0000256" key="1">
    <source>
        <dbReference type="ARBA" id="ARBA00004141"/>
    </source>
</evidence>
<dbReference type="InterPro" id="IPR004813">
    <property type="entry name" value="OPT"/>
</dbReference>
<dbReference type="AlphaFoldDB" id="A1D646"/>
<keyword evidence="7 9" id="KW-1133">Transmembrane helix</keyword>
<evidence type="ECO:0000313" key="11">
    <source>
        <dbReference type="Proteomes" id="UP000006702"/>
    </source>
</evidence>
<dbReference type="HOGENOM" id="CLU_1595011_0_0_1"/>
<name>A1D646_NEOFI</name>
<comment type="subcellular location">
    <subcellularLocation>
        <location evidence="1">Membrane</location>
        <topology evidence="1">Multi-pass membrane protein</topology>
    </subcellularLocation>
</comment>
<dbReference type="GO" id="GO:0015031">
    <property type="term" value="P:protein transport"/>
    <property type="evidence" value="ECO:0007669"/>
    <property type="project" value="UniProtKB-KW"/>
</dbReference>
<keyword evidence="4 9" id="KW-0812">Transmembrane</keyword>
<reference evidence="11" key="1">
    <citation type="journal article" date="2008" name="PLoS Genet.">
        <title>Genomic islands in the pathogenic filamentous fungus Aspergillus fumigatus.</title>
        <authorList>
            <person name="Fedorova N.D."/>
            <person name="Khaldi N."/>
            <person name="Joardar V.S."/>
            <person name="Maiti R."/>
            <person name="Amedeo P."/>
            <person name="Anderson M.J."/>
            <person name="Crabtree J."/>
            <person name="Silva J.C."/>
            <person name="Badger J.H."/>
            <person name="Albarraq A."/>
            <person name="Angiuoli S."/>
            <person name="Bussey H."/>
            <person name="Bowyer P."/>
            <person name="Cotty P.J."/>
            <person name="Dyer P.S."/>
            <person name="Egan A."/>
            <person name="Galens K."/>
            <person name="Fraser-Liggett C.M."/>
            <person name="Haas B.J."/>
            <person name="Inman J.M."/>
            <person name="Kent R."/>
            <person name="Lemieux S."/>
            <person name="Malavazi I."/>
            <person name="Orvis J."/>
            <person name="Roemer T."/>
            <person name="Ronning C.M."/>
            <person name="Sundaram J.P."/>
            <person name="Sutton G."/>
            <person name="Turner G."/>
            <person name="Venter J.C."/>
            <person name="White O.R."/>
            <person name="Whitty B.R."/>
            <person name="Youngman P."/>
            <person name="Wolfe K.H."/>
            <person name="Goldman G.H."/>
            <person name="Wortman J.R."/>
            <person name="Jiang B."/>
            <person name="Denning D.W."/>
            <person name="Nierman W.C."/>
        </authorList>
    </citation>
    <scope>NUCLEOTIDE SEQUENCE [LARGE SCALE GENOMIC DNA]</scope>
    <source>
        <strain evidence="11">ATCC 1020 / DSM 3700 / CBS 544.65 / FGSC A1164 / JCM 1740 / NRRL 181 / WB 181</strain>
    </source>
</reference>